<comment type="caution">
    <text evidence="1">The sequence shown here is derived from an EMBL/GenBank/DDBJ whole genome shotgun (WGS) entry which is preliminary data.</text>
</comment>
<dbReference type="Proteomes" id="UP001604267">
    <property type="component" value="Unassembled WGS sequence"/>
</dbReference>
<name>A0ABW7BE46_9ACTN</name>
<protein>
    <submittedName>
        <fullName evidence="1">Phage tail protein</fullName>
    </submittedName>
</protein>
<keyword evidence="2" id="KW-1185">Reference proteome</keyword>
<evidence type="ECO:0000313" key="1">
    <source>
        <dbReference type="EMBL" id="MFG3014303.1"/>
    </source>
</evidence>
<reference evidence="1 2" key="1">
    <citation type="submission" date="2024-10" db="EMBL/GenBank/DDBJ databases">
        <title>The Natural Products Discovery Center: Release of the First 8490 Sequenced Strains for Exploring Actinobacteria Biosynthetic Diversity.</title>
        <authorList>
            <person name="Kalkreuter E."/>
            <person name="Kautsar S.A."/>
            <person name="Yang D."/>
            <person name="Bader C.D."/>
            <person name="Teijaro C.N."/>
            <person name="Fluegel L."/>
            <person name="Davis C.M."/>
            <person name="Simpson J.R."/>
            <person name="Lauterbach L."/>
            <person name="Steele A.D."/>
            <person name="Gui C."/>
            <person name="Meng S."/>
            <person name="Li G."/>
            <person name="Viehrig K."/>
            <person name="Ye F."/>
            <person name="Su P."/>
            <person name="Kiefer A.F."/>
            <person name="Nichols A."/>
            <person name="Cepeda A.J."/>
            <person name="Yan W."/>
            <person name="Fan B."/>
            <person name="Jiang Y."/>
            <person name="Adhikari A."/>
            <person name="Zheng C.-J."/>
            <person name="Schuster L."/>
            <person name="Cowan T.M."/>
            <person name="Smanski M.J."/>
            <person name="Chevrette M.G."/>
            <person name="De Carvalho L.P.S."/>
            <person name="Shen B."/>
        </authorList>
    </citation>
    <scope>NUCLEOTIDE SEQUENCE [LARGE SCALE GENOMIC DNA]</scope>
    <source>
        <strain evidence="1 2">NPDC048320</strain>
    </source>
</reference>
<dbReference type="RefSeq" id="WP_392820855.1">
    <property type="nucleotide sequence ID" value="NZ_JBICYV010000015.1"/>
</dbReference>
<sequence length="198" mass="21507">MADTRNADLTFGATDYLMYVSAVNTAAPTGFADPATAWQCLGWVTTEGGLLKVEEESKDVDAAGSLEPIRTLLTKSTKSLQVTFQEALNPLVRALYDNVPIASLKPDGTTGIASYDLPDKPNDLRYAFLVDTMDGDKRIRLYMPNGKVTERGDEQPQTTDVMPVQMSFKFYKGTSGAAVKRSIDYGDVDVSGFFPASP</sequence>
<evidence type="ECO:0000313" key="2">
    <source>
        <dbReference type="Proteomes" id="UP001604267"/>
    </source>
</evidence>
<dbReference type="EMBL" id="JBICYV010000015">
    <property type="protein sequence ID" value="MFG3014303.1"/>
    <property type="molecule type" value="Genomic_DNA"/>
</dbReference>
<organism evidence="1 2">
    <name type="scientific">Streptomyces cinerochromogenes</name>
    <dbReference type="NCBI Taxonomy" id="66422"/>
    <lineage>
        <taxon>Bacteria</taxon>
        <taxon>Bacillati</taxon>
        <taxon>Actinomycetota</taxon>
        <taxon>Actinomycetes</taxon>
        <taxon>Kitasatosporales</taxon>
        <taxon>Streptomycetaceae</taxon>
        <taxon>Streptomyces</taxon>
    </lineage>
</organism>
<gene>
    <name evidence="1" type="ORF">ACGFZB_28570</name>
</gene>
<dbReference type="Pfam" id="PF25681">
    <property type="entry name" value="Phage_TTP_17"/>
    <property type="match status" value="1"/>
</dbReference>
<dbReference type="InterPro" id="IPR058154">
    <property type="entry name" value="Bxb1_TTP-like"/>
</dbReference>
<accession>A0ABW7BE46</accession>
<proteinExistence type="predicted"/>